<keyword evidence="2" id="KW-0812">Transmembrane</keyword>
<feature type="compositionally biased region" description="Basic and acidic residues" evidence="1">
    <location>
        <begin position="8"/>
        <end position="23"/>
    </location>
</feature>
<sequence length="269" mass="28618">MAVQPFRDPPELEPAREEPDRRPAVHPAGHKAFGLRGRHWAWAAIAVAAGYLALGVVAVTGAVQILTREPTDAELRRAADAEVARRWQAWPAGRIFPERLTYLPGTDEVEYATRAGIAPGTDCKSAVDASIAPILQRHGCRAVLRATYADQLEGVVVTVGVVVFPDQQAAYKARREIPGSPTALRAAAFPGTVAARFDDAARQVGTAERGGPYLVLTTAGHSDGRPAAAVRGKQQPGDLFGLVPQLGHAIAQNLSTRALPDCTSADWQC</sequence>
<evidence type="ECO:0000313" key="4">
    <source>
        <dbReference type="Proteomes" id="UP000001918"/>
    </source>
</evidence>
<evidence type="ECO:0000313" key="3">
    <source>
        <dbReference type="EMBL" id="ACY99290.1"/>
    </source>
</evidence>
<reference evidence="3 4" key="1">
    <citation type="journal article" date="2011" name="Stand. Genomic Sci.">
        <title>Complete genome sequence of Thermomonospora curvata type strain (B9).</title>
        <authorList>
            <person name="Chertkov O."/>
            <person name="Sikorski J."/>
            <person name="Nolan M."/>
            <person name="Lapidus A."/>
            <person name="Lucas S."/>
            <person name="Del Rio T.G."/>
            <person name="Tice H."/>
            <person name="Cheng J.F."/>
            <person name="Goodwin L."/>
            <person name="Pitluck S."/>
            <person name="Liolios K."/>
            <person name="Ivanova N."/>
            <person name="Mavromatis K."/>
            <person name="Mikhailova N."/>
            <person name="Ovchinnikova G."/>
            <person name="Pati A."/>
            <person name="Chen A."/>
            <person name="Palaniappan K."/>
            <person name="Djao O.D."/>
            <person name="Land M."/>
            <person name="Hauser L."/>
            <person name="Chang Y.J."/>
            <person name="Jeffries C.D."/>
            <person name="Brettin T."/>
            <person name="Han C."/>
            <person name="Detter J.C."/>
            <person name="Rohde M."/>
            <person name="Goker M."/>
            <person name="Woyke T."/>
            <person name="Bristow J."/>
            <person name="Eisen J.A."/>
            <person name="Markowitz V."/>
            <person name="Hugenholtz P."/>
            <person name="Klenk H.P."/>
            <person name="Kyrpides N.C."/>
        </authorList>
    </citation>
    <scope>NUCLEOTIDE SEQUENCE [LARGE SCALE GENOMIC DNA]</scope>
    <source>
        <strain evidence="4">ATCC 19995 / DSM 43183 / JCM 3096 / KCTC 9072 / NBRC 15933 / NCIMB 10081 / Henssen B9</strain>
    </source>
</reference>
<dbReference type="STRING" id="471852.Tcur_3757"/>
<gene>
    <name evidence="3" type="ordered locus">Tcur_3757</name>
</gene>
<organism evidence="3 4">
    <name type="scientific">Thermomonospora curvata (strain ATCC 19995 / DSM 43183 / JCM 3096 / KCTC 9072 / NBRC 15933 / NCIMB 10081 / Henssen B9)</name>
    <dbReference type="NCBI Taxonomy" id="471852"/>
    <lineage>
        <taxon>Bacteria</taxon>
        <taxon>Bacillati</taxon>
        <taxon>Actinomycetota</taxon>
        <taxon>Actinomycetes</taxon>
        <taxon>Streptosporangiales</taxon>
        <taxon>Thermomonosporaceae</taxon>
        <taxon>Thermomonospora</taxon>
    </lineage>
</organism>
<evidence type="ECO:0000256" key="2">
    <source>
        <dbReference type="SAM" id="Phobius"/>
    </source>
</evidence>
<dbReference type="RefSeq" id="WP_012854074.1">
    <property type="nucleotide sequence ID" value="NC_013510.1"/>
</dbReference>
<keyword evidence="4" id="KW-1185">Reference proteome</keyword>
<dbReference type="HOGENOM" id="CLU_1160037_0_0_11"/>
<keyword evidence="2" id="KW-1133">Transmembrane helix</keyword>
<name>D1ACY1_THECD</name>
<feature type="region of interest" description="Disordered" evidence="1">
    <location>
        <begin position="1"/>
        <end position="25"/>
    </location>
</feature>
<dbReference type="Proteomes" id="UP000001918">
    <property type="component" value="Chromosome"/>
</dbReference>
<protein>
    <submittedName>
        <fullName evidence="3">Uncharacterized protein</fullName>
    </submittedName>
</protein>
<dbReference type="eggNOG" id="ENOG502ZT66">
    <property type="taxonomic scope" value="Bacteria"/>
</dbReference>
<dbReference type="OrthoDB" id="3386555at2"/>
<proteinExistence type="predicted"/>
<evidence type="ECO:0000256" key="1">
    <source>
        <dbReference type="SAM" id="MobiDB-lite"/>
    </source>
</evidence>
<dbReference type="EMBL" id="CP001738">
    <property type="protein sequence ID" value="ACY99290.1"/>
    <property type="molecule type" value="Genomic_DNA"/>
</dbReference>
<dbReference type="AlphaFoldDB" id="D1ACY1"/>
<feature type="transmembrane region" description="Helical" evidence="2">
    <location>
        <begin position="40"/>
        <end position="67"/>
    </location>
</feature>
<accession>D1ACY1</accession>
<dbReference type="KEGG" id="tcu:Tcur_3757"/>
<keyword evidence="2" id="KW-0472">Membrane</keyword>